<sequence>MEPDCDYFVDAQLHHAWDAGSVPVVMATDKLDEFLPGNLNTSVIKVRDFKTPQLLADYLKYLSNNEAEYNKYLEWKWKGYGDITGTAIGDYWMPKYPLYCQICVALSEGRSHKKGLKPIPCNPRRFEDWKITKGG</sequence>
<dbReference type="GO" id="GO:0008417">
    <property type="term" value="F:fucosyltransferase activity"/>
    <property type="evidence" value="ECO:0007669"/>
    <property type="project" value="InterPro"/>
</dbReference>
<dbReference type="SUPFAM" id="SSF53756">
    <property type="entry name" value="UDP-Glycosyltransferase/glycogen phosphorylase"/>
    <property type="match status" value="1"/>
</dbReference>
<dbReference type="PANTHER" id="PTHR11929:SF194">
    <property type="entry name" value="ALPHA-(1,3)-FUCOSYLTRANSFERASE 10"/>
    <property type="match status" value="1"/>
</dbReference>
<dbReference type="InterPro" id="IPR038577">
    <property type="entry name" value="GT10-like_C_sf"/>
</dbReference>
<dbReference type="InterPro" id="IPR055270">
    <property type="entry name" value="Glyco_tran_10_C"/>
</dbReference>
<keyword evidence="5" id="KW-0472">Membrane</keyword>
<proteinExistence type="inferred from homology"/>
<name>A0A9W9ZXJ2_9CNID</name>
<dbReference type="EC" id="2.4.1.-" evidence="5"/>
<dbReference type="Gene3D" id="3.40.50.11660">
    <property type="entry name" value="Glycosyl transferase family 10, C-terminal domain"/>
    <property type="match status" value="1"/>
</dbReference>
<keyword evidence="4 5" id="KW-0808">Transferase</keyword>
<feature type="domain" description="Fucosyltransferase C-terminal" evidence="6">
    <location>
        <begin position="5"/>
        <end position="114"/>
    </location>
</feature>
<comment type="pathway">
    <text evidence="1">Protein modification; protein glycosylation.</text>
</comment>
<comment type="subcellular location">
    <subcellularLocation>
        <location evidence="5">Golgi apparatus</location>
        <location evidence="5">Golgi stack membrane</location>
        <topology evidence="5">Single-pass type II membrane protein</topology>
    </subcellularLocation>
</comment>
<dbReference type="InterPro" id="IPR001503">
    <property type="entry name" value="Glyco_trans_10"/>
</dbReference>
<organism evidence="7 8">
    <name type="scientific">Desmophyllum pertusum</name>
    <dbReference type="NCBI Taxonomy" id="174260"/>
    <lineage>
        <taxon>Eukaryota</taxon>
        <taxon>Metazoa</taxon>
        <taxon>Cnidaria</taxon>
        <taxon>Anthozoa</taxon>
        <taxon>Hexacorallia</taxon>
        <taxon>Scleractinia</taxon>
        <taxon>Caryophylliina</taxon>
        <taxon>Caryophylliidae</taxon>
        <taxon>Desmophyllum</taxon>
    </lineage>
</organism>
<reference evidence="7" key="1">
    <citation type="submission" date="2023-01" db="EMBL/GenBank/DDBJ databases">
        <title>Genome assembly of the deep-sea coral Lophelia pertusa.</title>
        <authorList>
            <person name="Herrera S."/>
            <person name="Cordes E."/>
        </authorList>
    </citation>
    <scope>NUCLEOTIDE SEQUENCE</scope>
    <source>
        <strain evidence="7">USNM1676648</strain>
        <tissue evidence="7">Polyp</tissue>
    </source>
</reference>
<comment type="similarity">
    <text evidence="2 5">Belongs to the glycosyltransferase 10 family.</text>
</comment>
<dbReference type="PANTHER" id="PTHR11929">
    <property type="entry name" value="ALPHA- 1,3 -FUCOSYLTRANSFERASE"/>
    <property type="match status" value="1"/>
</dbReference>
<dbReference type="AlphaFoldDB" id="A0A9W9ZXJ2"/>
<evidence type="ECO:0000256" key="5">
    <source>
        <dbReference type="RuleBase" id="RU003832"/>
    </source>
</evidence>
<evidence type="ECO:0000256" key="3">
    <source>
        <dbReference type="ARBA" id="ARBA00022676"/>
    </source>
</evidence>
<keyword evidence="5" id="KW-0333">Golgi apparatus</keyword>
<evidence type="ECO:0000256" key="1">
    <source>
        <dbReference type="ARBA" id="ARBA00004922"/>
    </source>
</evidence>
<dbReference type="OrthoDB" id="427096at2759"/>
<comment type="caution">
    <text evidence="7">The sequence shown here is derived from an EMBL/GenBank/DDBJ whole genome shotgun (WGS) entry which is preliminary data.</text>
</comment>
<evidence type="ECO:0000259" key="6">
    <source>
        <dbReference type="Pfam" id="PF00852"/>
    </source>
</evidence>
<evidence type="ECO:0000313" key="8">
    <source>
        <dbReference type="Proteomes" id="UP001163046"/>
    </source>
</evidence>
<dbReference type="Proteomes" id="UP001163046">
    <property type="component" value="Unassembled WGS sequence"/>
</dbReference>
<keyword evidence="3 5" id="KW-0328">Glycosyltransferase</keyword>
<evidence type="ECO:0000256" key="4">
    <source>
        <dbReference type="ARBA" id="ARBA00022679"/>
    </source>
</evidence>
<protein>
    <recommendedName>
        <fullName evidence="5">Fucosyltransferase</fullName>
        <ecNumber evidence="5">2.4.1.-</ecNumber>
    </recommendedName>
</protein>
<keyword evidence="8" id="KW-1185">Reference proteome</keyword>
<evidence type="ECO:0000313" key="7">
    <source>
        <dbReference type="EMBL" id="KAJ7387849.1"/>
    </source>
</evidence>
<keyword evidence="5" id="KW-0812">Transmembrane</keyword>
<accession>A0A9W9ZXJ2</accession>
<dbReference type="EMBL" id="MU825873">
    <property type="protein sequence ID" value="KAJ7387849.1"/>
    <property type="molecule type" value="Genomic_DNA"/>
</dbReference>
<gene>
    <name evidence="7" type="ORF">OS493_001196</name>
</gene>
<evidence type="ECO:0000256" key="2">
    <source>
        <dbReference type="ARBA" id="ARBA00008919"/>
    </source>
</evidence>
<dbReference type="Pfam" id="PF00852">
    <property type="entry name" value="Glyco_transf_10"/>
    <property type="match status" value="1"/>
</dbReference>
<dbReference type="GO" id="GO:0032580">
    <property type="term" value="C:Golgi cisterna membrane"/>
    <property type="evidence" value="ECO:0007669"/>
    <property type="project" value="UniProtKB-SubCell"/>
</dbReference>